<keyword evidence="2 6" id="KW-0812">Transmembrane</keyword>
<evidence type="ECO:0000256" key="2">
    <source>
        <dbReference type="ARBA" id="ARBA00022692"/>
    </source>
</evidence>
<evidence type="ECO:0000256" key="3">
    <source>
        <dbReference type="ARBA" id="ARBA00022989"/>
    </source>
</evidence>
<dbReference type="PANTHER" id="PTHR35042">
    <property type="entry name" value="ANTHRONE OXYGENASE ENCC"/>
    <property type="match status" value="1"/>
</dbReference>
<dbReference type="EMBL" id="JAUTXT010000075">
    <property type="protein sequence ID" value="KAK3669698.1"/>
    <property type="molecule type" value="Genomic_DNA"/>
</dbReference>
<dbReference type="InterPro" id="IPR013901">
    <property type="entry name" value="Anthrone_oxy"/>
</dbReference>
<sequence>MSNLMSQGTFYTTDMGTPLRIAQVLGLTTSAFLAGKTFAVSFGTVPALLHAPVPLLAKQIDDVFQADLIINPVLVALGTGVFGYFAYRDPNRGSPAHILYTTSSILLASVFPYSLLFLHPITEKLTRKAHSLSCASLTDTAIESGVAKEETTHALVDKWATVNLGRTVLSTLAAVTATWAAVDRLEVVPAAVRLGGGAGRMGK</sequence>
<evidence type="ECO:0000256" key="5">
    <source>
        <dbReference type="ARBA" id="ARBA00034313"/>
    </source>
</evidence>
<comment type="subcellular location">
    <subcellularLocation>
        <location evidence="1">Membrane</location>
        <topology evidence="1">Multi-pass membrane protein</topology>
    </subcellularLocation>
</comment>
<feature type="transmembrane region" description="Helical" evidence="6">
    <location>
        <begin position="98"/>
        <end position="118"/>
    </location>
</feature>
<dbReference type="Pfam" id="PF08592">
    <property type="entry name" value="Anthrone_oxy"/>
    <property type="match status" value="1"/>
</dbReference>
<dbReference type="AlphaFoldDB" id="A0AAE0WI88"/>
<accession>A0AAE0WI88</accession>
<keyword evidence="8" id="KW-1185">Reference proteome</keyword>
<comment type="caution">
    <text evidence="7">The sequence shown here is derived from an EMBL/GenBank/DDBJ whole genome shotgun (WGS) entry which is preliminary data.</text>
</comment>
<evidence type="ECO:0000256" key="4">
    <source>
        <dbReference type="ARBA" id="ARBA00023136"/>
    </source>
</evidence>
<dbReference type="PANTHER" id="PTHR35042:SF1">
    <property type="entry name" value="DUF1772-DOMAIN-CONTAINING PROTEIN"/>
    <property type="match status" value="1"/>
</dbReference>
<keyword evidence="4 6" id="KW-0472">Membrane</keyword>
<comment type="similarity">
    <text evidence="5">Belongs to the anthrone oxygenase family.</text>
</comment>
<protein>
    <recommendedName>
        <fullName evidence="9">DUF1772-domain-containing protein</fullName>
    </recommendedName>
</protein>
<evidence type="ECO:0000313" key="7">
    <source>
        <dbReference type="EMBL" id="KAK3669698.1"/>
    </source>
</evidence>
<reference evidence="7" key="1">
    <citation type="submission" date="2023-07" db="EMBL/GenBank/DDBJ databases">
        <title>Black Yeasts Isolated from many extreme environments.</title>
        <authorList>
            <person name="Coleine C."/>
            <person name="Stajich J.E."/>
            <person name="Selbmann L."/>
        </authorList>
    </citation>
    <scope>NUCLEOTIDE SEQUENCE</scope>
    <source>
        <strain evidence="7">CCFEE 5485</strain>
    </source>
</reference>
<evidence type="ECO:0000313" key="8">
    <source>
        <dbReference type="Proteomes" id="UP001274830"/>
    </source>
</evidence>
<gene>
    <name evidence="7" type="ORF">LTR78_010450</name>
</gene>
<proteinExistence type="inferred from homology"/>
<evidence type="ECO:0000256" key="6">
    <source>
        <dbReference type="SAM" id="Phobius"/>
    </source>
</evidence>
<evidence type="ECO:0000256" key="1">
    <source>
        <dbReference type="ARBA" id="ARBA00004141"/>
    </source>
</evidence>
<name>A0AAE0WI88_9PEZI</name>
<keyword evidence="3 6" id="KW-1133">Transmembrane helix</keyword>
<organism evidence="7 8">
    <name type="scientific">Recurvomyces mirabilis</name>
    <dbReference type="NCBI Taxonomy" id="574656"/>
    <lineage>
        <taxon>Eukaryota</taxon>
        <taxon>Fungi</taxon>
        <taxon>Dikarya</taxon>
        <taxon>Ascomycota</taxon>
        <taxon>Pezizomycotina</taxon>
        <taxon>Dothideomycetes</taxon>
        <taxon>Dothideomycetidae</taxon>
        <taxon>Mycosphaerellales</taxon>
        <taxon>Teratosphaeriaceae</taxon>
        <taxon>Recurvomyces</taxon>
    </lineage>
</organism>
<dbReference type="Proteomes" id="UP001274830">
    <property type="component" value="Unassembled WGS sequence"/>
</dbReference>
<dbReference type="GO" id="GO:0016020">
    <property type="term" value="C:membrane"/>
    <property type="evidence" value="ECO:0007669"/>
    <property type="project" value="UniProtKB-SubCell"/>
</dbReference>
<feature type="transmembrane region" description="Helical" evidence="6">
    <location>
        <begin position="68"/>
        <end position="86"/>
    </location>
</feature>
<evidence type="ECO:0008006" key="9">
    <source>
        <dbReference type="Google" id="ProtNLM"/>
    </source>
</evidence>